<dbReference type="Gene3D" id="1.20.1720.10">
    <property type="entry name" value="Multidrug resistance protein D"/>
    <property type="match status" value="1"/>
</dbReference>
<gene>
    <name evidence="9" type="ORF">LVJ83_07895</name>
</gene>
<dbReference type="InterPro" id="IPR004638">
    <property type="entry name" value="EmrB-like"/>
</dbReference>
<keyword evidence="4 7" id="KW-0812">Transmembrane</keyword>
<dbReference type="RefSeq" id="WP_244783978.1">
    <property type="nucleotide sequence ID" value="NZ_CP091508.1"/>
</dbReference>
<keyword evidence="3" id="KW-1003">Cell membrane</keyword>
<evidence type="ECO:0000259" key="8">
    <source>
        <dbReference type="PROSITE" id="PS50850"/>
    </source>
</evidence>
<dbReference type="PRINTS" id="PR01036">
    <property type="entry name" value="TCRTETB"/>
</dbReference>
<evidence type="ECO:0000256" key="2">
    <source>
        <dbReference type="ARBA" id="ARBA00022448"/>
    </source>
</evidence>
<evidence type="ECO:0000256" key="7">
    <source>
        <dbReference type="SAM" id="Phobius"/>
    </source>
</evidence>
<dbReference type="InterPro" id="IPR011701">
    <property type="entry name" value="MFS"/>
</dbReference>
<feature type="transmembrane region" description="Helical" evidence="7">
    <location>
        <begin position="331"/>
        <end position="349"/>
    </location>
</feature>
<feature type="transmembrane region" description="Helical" evidence="7">
    <location>
        <begin position="12"/>
        <end position="32"/>
    </location>
</feature>
<dbReference type="NCBIfam" id="TIGR00711">
    <property type="entry name" value="efflux_EmrB"/>
    <property type="match status" value="1"/>
</dbReference>
<feature type="transmembrane region" description="Helical" evidence="7">
    <location>
        <begin position="52"/>
        <end position="73"/>
    </location>
</feature>
<feature type="transmembrane region" description="Helical" evidence="7">
    <location>
        <begin position="223"/>
        <end position="244"/>
    </location>
</feature>
<feature type="transmembrane region" description="Helical" evidence="7">
    <location>
        <begin position="402"/>
        <end position="419"/>
    </location>
</feature>
<dbReference type="Pfam" id="PF07690">
    <property type="entry name" value="MFS_1"/>
    <property type="match status" value="2"/>
</dbReference>
<evidence type="ECO:0000256" key="3">
    <source>
        <dbReference type="ARBA" id="ARBA00022475"/>
    </source>
</evidence>
<evidence type="ECO:0000256" key="1">
    <source>
        <dbReference type="ARBA" id="ARBA00004651"/>
    </source>
</evidence>
<organism evidence="9 10">
    <name type="scientific">Uruburuella testudinis</name>
    <dbReference type="NCBI Taxonomy" id="1282863"/>
    <lineage>
        <taxon>Bacteria</taxon>
        <taxon>Pseudomonadati</taxon>
        <taxon>Pseudomonadota</taxon>
        <taxon>Betaproteobacteria</taxon>
        <taxon>Neisseriales</taxon>
        <taxon>Neisseriaceae</taxon>
        <taxon>Uruburuella</taxon>
    </lineage>
</organism>
<name>A0ABY4DR96_9NEIS</name>
<feature type="transmembrane region" description="Helical" evidence="7">
    <location>
        <begin position="105"/>
        <end position="126"/>
    </location>
</feature>
<feature type="transmembrane region" description="Helical" evidence="7">
    <location>
        <begin position="273"/>
        <end position="294"/>
    </location>
</feature>
<dbReference type="PROSITE" id="PS50850">
    <property type="entry name" value="MFS"/>
    <property type="match status" value="1"/>
</dbReference>
<feature type="transmembrane region" description="Helical" evidence="7">
    <location>
        <begin position="138"/>
        <end position="160"/>
    </location>
</feature>
<dbReference type="SUPFAM" id="SSF103473">
    <property type="entry name" value="MFS general substrate transporter"/>
    <property type="match status" value="1"/>
</dbReference>
<evidence type="ECO:0000313" key="9">
    <source>
        <dbReference type="EMBL" id="UOO80908.1"/>
    </source>
</evidence>
<feature type="transmembrane region" description="Helical" evidence="7">
    <location>
        <begin position="80"/>
        <end position="99"/>
    </location>
</feature>
<dbReference type="CDD" id="cd17503">
    <property type="entry name" value="MFS_LmrB_MDR_like"/>
    <property type="match status" value="1"/>
</dbReference>
<dbReference type="PANTHER" id="PTHR42718:SF46">
    <property type="entry name" value="BLR6921 PROTEIN"/>
    <property type="match status" value="1"/>
</dbReference>
<keyword evidence="6 7" id="KW-0472">Membrane</keyword>
<dbReference type="Proteomes" id="UP000829817">
    <property type="component" value="Chromosome"/>
</dbReference>
<reference evidence="9 10" key="1">
    <citation type="journal article" date="2022" name="Res Sq">
        <title>Evolution of multicellular longitudinally dividing oral cavity symbionts (Neisseriaceae).</title>
        <authorList>
            <person name="Nyongesa S."/>
            <person name="Weber P."/>
            <person name="Bernet E."/>
            <person name="Pullido F."/>
            <person name="Nieckarz M."/>
            <person name="Delaby M."/>
            <person name="Nieves C."/>
            <person name="Viehboeck T."/>
            <person name="Krause N."/>
            <person name="Rivera-Millot A."/>
            <person name="Nakamura A."/>
            <person name="Vischer N."/>
            <person name="VanNieuwenhze M."/>
            <person name="Brun Y."/>
            <person name="Cava F."/>
            <person name="Bulgheresi S."/>
            <person name="Veyrier F."/>
        </authorList>
    </citation>
    <scope>NUCLEOTIDE SEQUENCE [LARGE SCALE GENOMIC DNA]</scope>
    <source>
        <strain evidence="9 10">CCUG 63373m</strain>
    </source>
</reference>
<proteinExistence type="predicted"/>
<evidence type="ECO:0000256" key="5">
    <source>
        <dbReference type="ARBA" id="ARBA00022989"/>
    </source>
</evidence>
<dbReference type="InterPro" id="IPR036259">
    <property type="entry name" value="MFS_trans_sf"/>
</dbReference>
<feature type="domain" description="Major facilitator superfamily (MFS) profile" evidence="8">
    <location>
        <begin position="14"/>
        <end position="458"/>
    </location>
</feature>
<feature type="transmembrane region" description="Helical" evidence="7">
    <location>
        <begin position="166"/>
        <end position="185"/>
    </location>
</feature>
<sequence>MNTQAPASPPSRWLPLLLAVAIFMQMLDTTILNTALPKMAADLNESPLNMQSAVIAYALTLALLIPLSGYLVDRFGTKKVFIASMALFMLGSAMCAAAPNLPMLIVARVVQGIGGSMLVPVPRLTLLRVYDKSQLLNAINYAVMPALLGPILGPLVGGYLVDYASWHWIFLLNLPIGALGMFMALKIMPDVKGEKNQLDLVGFVLFAAGATALSLSVEMVTHPGAAIFSLLLAAGSGAAAWLYWKHADRDDAPLYARNLFQVRTYRLGLAGNLFSRLGMSSVPFLLPLLFQVAFGFSASLSGWLIAPIALASLLTKPVIKPIIAHFGYRRVLVANTRILGILIMCLAIPSADTPLWLWMILLLFIGTSNSLQFSAMNTLTIADLRPYQTGSGNSLMAVNQQLAISFGIALGALILNFLSKSSIGTANLHSAFRYTFIYIGAVTFISGWIFTGLHGSDGENLVKKPPKT</sequence>
<dbReference type="InterPro" id="IPR020846">
    <property type="entry name" value="MFS_dom"/>
</dbReference>
<keyword evidence="2" id="KW-0813">Transport</keyword>
<comment type="subcellular location">
    <subcellularLocation>
        <location evidence="1">Cell membrane</location>
        <topology evidence="1">Multi-pass membrane protein</topology>
    </subcellularLocation>
</comment>
<keyword evidence="5 7" id="KW-1133">Transmembrane helix</keyword>
<dbReference type="PANTHER" id="PTHR42718">
    <property type="entry name" value="MAJOR FACILITATOR SUPERFAMILY MULTIDRUG TRANSPORTER MFSC"/>
    <property type="match status" value="1"/>
</dbReference>
<feature type="transmembrane region" description="Helical" evidence="7">
    <location>
        <begin position="300"/>
        <end position="319"/>
    </location>
</feature>
<evidence type="ECO:0000313" key="10">
    <source>
        <dbReference type="Proteomes" id="UP000829817"/>
    </source>
</evidence>
<evidence type="ECO:0000256" key="4">
    <source>
        <dbReference type="ARBA" id="ARBA00022692"/>
    </source>
</evidence>
<feature type="transmembrane region" description="Helical" evidence="7">
    <location>
        <begin position="431"/>
        <end position="453"/>
    </location>
</feature>
<protein>
    <submittedName>
        <fullName evidence="9">DHA2 family efflux MFS transporter permease subunit</fullName>
    </submittedName>
</protein>
<dbReference type="EMBL" id="CP091508">
    <property type="protein sequence ID" value="UOO80908.1"/>
    <property type="molecule type" value="Genomic_DNA"/>
</dbReference>
<evidence type="ECO:0000256" key="6">
    <source>
        <dbReference type="ARBA" id="ARBA00023136"/>
    </source>
</evidence>
<dbReference type="Gene3D" id="1.20.1250.20">
    <property type="entry name" value="MFS general substrate transporter like domains"/>
    <property type="match status" value="1"/>
</dbReference>
<keyword evidence="10" id="KW-1185">Reference proteome</keyword>
<accession>A0ABY4DR96</accession>
<feature type="transmembrane region" description="Helical" evidence="7">
    <location>
        <begin position="197"/>
        <end position="217"/>
    </location>
</feature>